<evidence type="ECO:0000256" key="1">
    <source>
        <dbReference type="ARBA" id="ARBA00007274"/>
    </source>
</evidence>
<dbReference type="STRING" id="1423778.FC70_GL000935"/>
<dbReference type="PANTHER" id="PTHR23416">
    <property type="entry name" value="SIALIC ACID SYNTHASE-RELATED"/>
    <property type="match status" value="1"/>
</dbReference>
<dbReference type="KEGG" id="lol:LACOL_0362"/>
<evidence type="ECO:0000256" key="2">
    <source>
        <dbReference type="ARBA" id="ARBA00022679"/>
    </source>
</evidence>
<protein>
    <submittedName>
        <fullName evidence="3">Acetyltransferase</fullName>
    </submittedName>
</protein>
<evidence type="ECO:0000313" key="4">
    <source>
        <dbReference type="Proteomes" id="UP000051697"/>
    </source>
</evidence>
<dbReference type="PATRIC" id="fig|1423778.4.peg.968"/>
<reference evidence="3 4" key="1">
    <citation type="journal article" date="2015" name="Genome Announc.">
        <title>Expanding the biotechnology potential of lactobacilli through comparative genomics of 213 strains and associated genera.</title>
        <authorList>
            <person name="Sun Z."/>
            <person name="Harris H.M."/>
            <person name="McCann A."/>
            <person name="Guo C."/>
            <person name="Argimon S."/>
            <person name="Zhang W."/>
            <person name="Yang X."/>
            <person name="Jeffery I.B."/>
            <person name="Cooney J.C."/>
            <person name="Kagawa T.F."/>
            <person name="Liu W."/>
            <person name="Song Y."/>
            <person name="Salvetti E."/>
            <person name="Wrobel A."/>
            <person name="Rasinkangas P."/>
            <person name="Parkhill J."/>
            <person name="Rea M.C."/>
            <person name="O'Sullivan O."/>
            <person name="Ritari J."/>
            <person name="Douillard F.P."/>
            <person name="Paul Ross R."/>
            <person name="Yang R."/>
            <person name="Briner A.E."/>
            <person name="Felis G.E."/>
            <person name="de Vos W.M."/>
            <person name="Barrangou R."/>
            <person name="Klaenhammer T.R."/>
            <person name="Caufield P.W."/>
            <person name="Cui Y."/>
            <person name="Zhang H."/>
            <person name="O'Toole P.W."/>
        </authorList>
    </citation>
    <scope>NUCLEOTIDE SEQUENCE [LARGE SCALE GENOMIC DNA]</scope>
    <source>
        <strain evidence="3 4">DSM 15707</strain>
    </source>
</reference>
<dbReference type="Gene3D" id="2.160.10.10">
    <property type="entry name" value="Hexapeptide repeat proteins"/>
    <property type="match status" value="1"/>
</dbReference>
<dbReference type="GO" id="GO:0005829">
    <property type="term" value="C:cytosol"/>
    <property type="evidence" value="ECO:0007669"/>
    <property type="project" value="TreeGrafter"/>
</dbReference>
<sequence length="202" mass="22184">MSKKLKEPNLEALAAKNIFDKVNDGDWYQYSKEPKIQAIVKHSAQIVQQMNDVAKTDLDQATSMLREFLPNASQSADIYFPLTSIEHPTKLFIGEETFINANLQILSAGKVTIGAHCFIGPNCQLFTPNHHPSNKELRRQGWQYDGPITIGDDCWFGGSVIVLPNVTIGDNVVVGAGSVVTKDVPSNTIVAGNPARIIKHND</sequence>
<accession>A0A0R1RPL3</accession>
<proteinExistence type="inferred from homology"/>
<comment type="similarity">
    <text evidence="1">Belongs to the transferase hexapeptide repeat family.</text>
</comment>
<name>A0A0R1RPL3_9LACO</name>
<gene>
    <name evidence="3" type="ORF">FC70_GL000935</name>
</gene>
<dbReference type="OrthoDB" id="9812571at2"/>
<dbReference type="CDD" id="cd03357">
    <property type="entry name" value="LbH_MAT_GAT"/>
    <property type="match status" value="1"/>
</dbReference>
<dbReference type="EMBL" id="AZFE01000031">
    <property type="protein sequence ID" value="KRL55339.1"/>
    <property type="molecule type" value="Genomic_DNA"/>
</dbReference>
<dbReference type="InterPro" id="IPR011004">
    <property type="entry name" value="Trimer_LpxA-like_sf"/>
</dbReference>
<dbReference type="SUPFAM" id="SSF51161">
    <property type="entry name" value="Trimeric LpxA-like enzymes"/>
    <property type="match status" value="1"/>
</dbReference>
<dbReference type="Pfam" id="PF00132">
    <property type="entry name" value="Hexapep"/>
    <property type="match status" value="1"/>
</dbReference>
<dbReference type="Proteomes" id="UP000051697">
    <property type="component" value="Unassembled WGS sequence"/>
</dbReference>
<dbReference type="GO" id="GO:0008374">
    <property type="term" value="F:O-acyltransferase activity"/>
    <property type="evidence" value="ECO:0007669"/>
    <property type="project" value="TreeGrafter"/>
</dbReference>
<dbReference type="PANTHER" id="PTHR23416:SF23">
    <property type="entry name" value="ACETYLTRANSFERASE C18B11.09C-RELATED"/>
    <property type="match status" value="1"/>
</dbReference>
<organism evidence="3 4">
    <name type="scientific">Paucilactobacillus oligofermentans DSM 15707 = LMG 22743</name>
    <dbReference type="NCBI Taxonomy" id="1423778"/>
    <lineage>
        <taxon>Bacteria</taxon>
        <taxon>Bacillati</taxon>
        <taxon>Bacillota</taxon>
        <taxon>Bacilli</taxon>
        <taxon>Lactobacillales</taxon>
        <taxon>Lactobacillaceae</taxon>
        <taxon>Paucilactobacillus</taxon>
    </lineage>
</organism>
<dbReference type="InterPro" id="IPR001451">
    <property type="entry name" value="Hexapep"/>
</dbReference>
<keyword evidence="4" id="KW-1185">Reference proteome</keyword>
<evidence type="ECO:0000313" key="3">
    <source>
        <dbReference type="EMBL" id="KRL55339.1"/>
    </source>
</evidence>
<dbReference type="Pfam" id="PF14602">
    <property type="entry name" value="Hexapep_2"/>
    <property type="match status" value="1"/>
</dbReference>
<dbReference type="InterPro" id="IPR051159">
    <property type="entry name" value="Hexapeptide_acetyltransf"/>
</dbReference>
<keyword evidence="2 3" id="KW-0808">Transferase</keyword>
<dbReference type="RefSeq" id="WP_057889890.1">
    <property type="nucleotide sequence ID" value="NZ_AZFE01000031.1"/>
</dbReference>
<dbReference type="AlphaFoldDB" id="A0A0R1RPL3"/>
<comment type="caution">
    <text evidence="3">The sequence shown here is derived from an EMBL/GenBank/DDBJ whole genome shotgun (WGS) entry which is preliminary data.</text>
</comment>